<proteinExistence type="predicted"/>
<dbReference type="Proteomes" id="UP001333710">
    <property type="component" value="Chromosome"/>
</dbReference>
<dbReference type="AlphaFoldDB" id="A0AA48KS53"/>
<dbReference type="InterPro" id="IPR050445">
    <property type="entry name" value="Bact_polysacc_biosynth/exp"/>
</dbReference>
<reference evidence="2" key="1">
    <citation type="submission" date="2023-01" db="EMBL/GenBank/DDBJ databases">
        <title>Complete genome sequence of Planctobacterium marinum strain Dej080120_11.</title>
        <authorList>
            <person name="Ueki S."/>
            <person name="Maruyama F."/>
        </authorList>
    </citation>
    <scope>NUCLEOTIDE SEQUENCE</scope>
    <source>
        <strain evidence="2">Dej080120_11</strain>
    </source>
</reference>
<dbReference type="PANTHER" id="PTHR32309:SF13">
    <property type="entry name" value="FERRIC ENTEROBACTIN TRANSPORT PROTEIN FEPE"/>
    <property type="match status" value="1"/>
</dbReference>
<gene>
    <name evidence="2" type="ORF">MACH26_37740</name>
</gene>
<evidence type="ECO:0000313" key="2">
    <source>
        <dbReference type="EMBL" id="BDX08253.1"/>
    </source>
</evidence>
<dbReference type="EMBL" id="AP027272">
    <property type="protein sequence ID" value="BDX08253.1"/>
    <property type="molecule type" value="Genomic_DNA"/>
</dbReference>
<evidence type="ECO:0000256" key="1">
    <source>
        <dbReference type="SAM" id="Phobius"/>
    </source>
</evidence>
<evidence type="ECO:0000313" key="3">
    <source>
        <dbReference type="Proteomes" id="UP001333710"/>
    </source>
</evidence>
<name>A0AA48KS53_9ALTE</name>
<keyword evidence="1" id="KW-0812">Transmembrane</keyword>
<protein>
    <submittedName>
        <fullName evidence="2">Uncharacterized protein</fullName>
    </submittedName>
</protein>
<dbReference type="GO" id="GO:0004713">
    <property type="term" value="F:protein tyrosine kinase activity"/>
    <property type="evidence" value="ECO:0007669"/>
    <property type="project" value="TreeGrafter"/>
</dbReference>
<keyword evidence="3" id="KW-1185">Reference proteome</keyword>
<organism evidence="2 3">
    <name type="scientific">Planctobacterium marinum</name>
    <dbReference type="NCBI Taxonomy" id="1631968"/>
    <lineage>
        <taxon>Bacteria</taxon>
        <taxon>Pseudomonadati</taxon>
        <taxon>Pseudomonadota</taxon>
        <taxon>Gammaproteobacteria</taxon>
        <taxon>Alteromonadales</taxon>
        <taxon>Alteromonadaceae</taxon>
        <taxon>Planctobacterium</taxon>
    </lineage>
</organism>
<sequence length="463" mass="51715">MGTAIKIPTAWDRFRGHVYRILRWPYITTGAMGYAFTFLLVALYLAQSPKFKSEMDLVLPGTGSSSNVSLNEVGQVVSQTSAPFGAGGFNPRVNYKEMLSSRGVLKRAAEKTNLPLAKFGEPKIKLTEQTSIISISITGTSSDQSQLKAWALYEALQDELDHLRADEVARRDASIKNVLAEYRERTNFARGEIVDFQQRALLVSKDQMDQLISTVAQINEKQLYVQSELVELEDYIQQLSLDLQVSPRLAGKALMLQSDPEFRGYIAELSQATTQLSEFRSRWGNKHPKVIAETGRVNVAKASLIQRGGELSGVEATNLFTTLHLDNNPKRAQLFADLIDSFARKQGKVSELQDLKRSHLHLTDQLKVYAREVAELDRLQKEFDLAEAVYTSAAARLEANKADVFASYPVVQMLTTPSFPIQQTSPNPLIAIAAGLFGVFFITFGLIVLWQRKALIQLLLKRD</sequence>
<dbReference type="RefSeq" id="WP_338294325.1">
    <property type="nucleotide sequence ID" value="NZ_AP027272.1"/>
</dbReference>
<accession>A0AA48KS53</accession>
<dbReference type="KEGG" id="pmaw:MACH26_37740"/>
<feature type="transmembrane region" description="Helical" evidence="1">
    <location>
        <begin position="429"/>
        <end position="450"/>
    </location>
</feature>
<keyword evidence="1" id="KW-0472">Membrane</keyword>
<feature type="transmembrane region" description="Helical" evidence="1">
    <location>
        <begin position="21"/>
        <end position="46"/>
    </location>
</feature>
<dbReference type="GO" id="GO:0005886">
    <property type="term" value="C:plasma membrane"/>
    <property type="evidence" value="ECO:0007669"/>
    <property type="project" value="TreeGrafter"/>
</dbReference>
<dbReference type="PANTHER" id="PTHR32309">
    <property type="entry name" value="TYROSINE-PROTEIN KINASE"/>
    <property type="match status" value="1"/>
</dbReference>
<keyword evidence="1" id="KW-1133">Transmembrane helix</keyword>